<comment type="caution">
    <text evidence="3">The sequence shown here is derived from an EMBL/GenBank/DDBJ whole genome shotgun (WGS) entry which is preliminary data.</text>
</comment>
<protein>
    <submittedName>
        <fullName evidence="3">Glycosyltransferase family 4 protein</fullName>
    </submittedName>
</protein>
<keyword evidence="1 3" id="KW-0808">Transferase</keyword>
<dbReference type="Gene3D" id="3.40.50.2000">
    <property type="entry name" value="Glycogen Phosphorylase B"/>
    <property type="match status" value="2"/>
</dbReference>
<proteinExistence type="predicted"/>
<reference evidence="3 4" key="1">
    <citation type="journal article" date="2020" name="Biotechnol. Biofuels">
        <title>New insights from the biogas microbiome by comprehensive genome-resolved metagenomics of nearly 1600 species originating from multiple anaerobic digesters.</title>
        <authorList>
            <person name="Campanaro S."/>
            <person name="Treu L."/>
            <person name="Rodriguez-R L.M."/>
            <person name="Kovalovszki A."/>
            <person name="Ziels R.M."/>
            <person name="Maus I."/>
            <person name="Zhu X."/>
            <person name="Kougias P.G."/>
            <person name="Basile A."/>
            <person name="Luo G."/>
            <person name="Schluter A."/>
            <person name="Konstantinidis K.T."/>
            <person name="Angelidaki I."/>
        </authorList>
    </citation>
    <scope>NUCLEOTIDE SEQUENCE [LARGE SCALE GENOMIC DNA]</scope>
    <source>
        <strain evidence="3">AS27yjCOA_165</strain>
    </source>
</reference>
<evidence type="ECO:0000259" key="2">
    <source>
        <dbReference type="Pfam" id="PF00534"/>
    </source>
</evidence>
<accession>A0A7X9DK79</accession>
<sequence>MKTIGIDGRFYGEAGPGRYVKNIVTFLEKVDKDNKYIVFLRPKGIEEYKPSNPNFTKQIADYKWYSWGEQIGFLVRLLSNKLDLFYVPHFNFPVLYPGKLVTAIPDLIMHTYSTEKGTTLPKPYFRFKKFVYKLVVHLAVKRSFKVIVPSFDVLNDFLKVFPQYTRNKYIVAVEGVDPAFLNQEYSEEGINTKVEGNYLLYVSSMYEHKNVPRLVRAFKILRDKYKLDLKLVLAGKKDKYSLAVEDLVNSLGLQDYVLIPGNKAPVSDNESKYYRKHALLYVFPSLKEGFSLTPMEAQSFGLPCIISDIPVHREIYKDTVSYFDPGNEEDIAAKIAALLANQQLQKELIEKGLNHYKKFDWIKTAEITKSVFDDALKN</sequence>
<evidence type="ECO:0000313" key="3">
    <source>
        <dbReference type="EMBL" id="NMB69657.1"/>
    </source>
</evidence>
<name>A0A7X9DK79_UNCKA</name>
<dbReference type="InterPro" id="IPR001296">
    <property type="entry name" value="Glyco_trans_1"/>
</dbReference>
<feature type="domain" description="Glycosyl transferase family 1" evidence="2">
    <location>
        <begin position="190"/>
        <end position="352"/>
    </location>
</feature>
<organism evidence="3 4">
    <name type="scientific">candidate division WWE3 bacterium</name>
    <dbReference type="NCBI Taxonomy" id="2053526"/>
    <lineage>
        <taxon>Bacteria</taxon>
        <taxon>Katanobacteria</taxon>
    </lineage>
</organism>
<dbReference type="PANTHER" id="PTHR46401:SF2">
    <property type="entry name" value="GLYCOSYLTRANSFERASE WBBK-RELATED"/>
    <property type="match status" value="1"/>
</dbReference>
<dbReference type="AlphaFoldDB" id="A0A7X9DK79"/>
<dbReference type="GO" id="GO:0009103">
    <property type="term" value="P:lipopolysaccharide biosynthetic process"/>
    <property type="evidence" value="ECO:0007669"/>
    <property type="project" value="TreeGrafter"/>
</dbReference>
<evidence type="ECO:0000313" key="4">
    <source>
        <dbReference type="Proteomes" id="UP000526033"/>
    </source>
</evidence>
<dbReference type="Proteomes" id="UP000526033">
    <property type="component" value="Unassembled WGS sequence"/>
</dbReference>
<dbReference type="PANTHER" id="PTHR46401">
    <property type="entry name" value="GLYCOSYLTRANSFERASE WBBK-RELATED"/>
    <property type="match status" value="1"/>
</dbReference>
<dbReference type="GO" id="GO:0016757">
    <property type="term" value="F:glycosyltransferase activity"/>
    <property type="evidence" value="ECO:0007669"/>
    <property type="project" value="InterPro"/>
</dbReference>
<dbReference type="CDD" id="cd03809">
    <property type="entry name" value="GT4_MtfB-like"/>
    <property type="match status" value="1"/>
</dbReference>
<dbReference type="EMBL" id="JAAZNL010000004">
    <property type="protein sequence ID" value="NMB69657.1"/>
    <property type="molecule type" value="Genomic_DNA"/>
</dbReference>
<evidence type="ECO:0000256" key="1">
    <source>
        <dbReference type="ARBA" id="ARBA00022679"/>
    </source>
</evidence>
<gene>
    <name evidence="3" type="ORF">GYA27_00435</name>
</gene>
<dbReference type="Pfam" id="PF00534">
    <property type="entry name" value="Glycos_transf_1"/>
    <property type="match status" value="1"/>
</dbReference>
<dbReference type="SUPFAM" id="SSF53756">
    <property type="entry name" value="UDP-Glycosyltransferase/glycogen phosphorylase"/>
    <property type="match status" value="1"/>
</dbReference>